<dbReference type="SUPFAM" id="SSF53474">
    <property type="entry name" value="alpha/beta-Hydrolases"/>
    <property type="match status" value="1"/>
</dbReference>
<keyword evidence="1" id="KW-0472">Membrane</keyword>
<proteinExistence type="predicted"/>
<feature type="transmembrane region" description="Helical" evidence="1">
    <location>
        <begin position="20"/>
        <end position="40"/>
    </location>
</feature>
<dbReference type="InterPro" id="IPR050583">
    <property type="entry name" value="Mycobacterial_A85_antigen"/>
</dbReference>
<accession>A0A0F0LNE5</accession>
<evidence type="ECO:0000313" key="3">
    <source>
        <dbReference type="Proteomes" id="UP000033740"/>
    </source>
</evidence>
<dbReference type="PANTHER" id="PTHR48098:SF1">
    <property type="entry name" value="DIACYLGLYCEROL ACYLTRANSFERASE_MYCOLYLTRANSFERASE AG85A"/>
    <property type="match status" value="1"/>
</dbReference>
<sequence>MTDFFSALWLGFLHVQIIDGVVPVVVYVIAGGSVAALLLWGVTKRWILTAALAMTAGAVAAVALWLVCVRWLDLFGGSLGTPTYLWLAGALAAVAVGVASLFRRGALRRSVAVIAVLSSAAVGTLGINAGFGLNQSIGDLLNIVVEKPLRLPAASASTQNPGAPAQPLWETWVPPADMPAQGRTGTVSIPNTSSGFSARSAGLYLPPAALTATPPRLPVVLMLMGHPGNPDPLPISQVLDRYAAANHGLAPIVLVADQVGAEVKDTGCVDSRIGKARTYLTQDVIPWMRTNLNASPDPRLWTIAGYSNGGQCAISLGAEHPEMFGTVISVSGEEFPGASSPADALQRLFDGDARKYEQAKPLTLLAQHSYTGTTAVFTAAKDDPRFLLVAQKFAAAAQAAGMDAQLREIPHGGHGAAALAGGLQAAFAVAYPALELSPPGREATSSPSAKGP</sequence>
<reference evidence="2 3" key="1">
    <citation type="submission" date="2015-02" db="EMBL/GenBank/DDBJ databases">
        <title>Draft genome sequences of ten Microbacterium spp. with emphasis on heavy metal contaminated environments.</title>
        <authorList>
            <person name="Corretto E."/>
        </authorList>
    </citation>
    <scope>NUCLEOTIDE SEQUENCE [LARGE SCALE GENOMIC DNA]</scope>
    <source>
        <strain evidence="2 3">ARN176</strain>
    </source>
</reference>
<dbReference type="Gene3D" id="3.40.50.1820">
    <property type="entry name" value="alpha/beta hydrolase"/>
    <property type="match status" value="1"/>
</dbReference>
<dbReference type="GO" id="GO:0016747">
    <property type="term" value="F:acyltransferase activity, transferring groups other than amino-acyl groups"/>
    <property type="evidence" value="ECO:0007669"/>
    <property type="project" value="TreeGrafter"/>
</dbReference>
<keyword evidence="1" id="KW-0812">Transmembrane</keyword>
<keyword evidence="3" id="KW-1185">Reference proteome</keyword>
<dbReference type="STRING" id="582680.RS86_01582"/>
<name>A0A0F0LNE5_9MICO</name>
<dbReference type="Proteomes" id="UP000033740">
    <property type="component" value="Unassembled WGS sequence"/>
</dbReference>
<organism evidence="2 3">
    <name type="scientific">Microbacterium azadirachtae</name>
    <dbReference type="NCBI Taxonomy" id="582680"/>
    <lineage>
        <taxon>Bacteria</taxon>
        <taxon>Bacillati</taxon>
        <taxon>Actinomycetota</taxon>
        <taxon>Actinomycetes</taxon>
        <taxon>Micrococcales</taxon>
        <taxon>Microbacteriaceae</taxon>
        <taxon>Microbacterium</taxon>
    </lineage>
</organism>
<dbReference type="AlphaFoldDB" id="A0A0F0LNE5"/>
<dbReference type="PANTHER" id="PTHR48098">
    <property type="entry name" value="ENTEROCHELIN ESTERASE-RELATED"/>
    <property type="match status" value="1"/>
</dbReference>
<feature type="transmembrane region" description="Helical" evidence="1">
    <location>
        <begin position="84"/>
        <end position="102"/>
    </location>
</feature>
<gene>
    <name evidence="2" type="ORF">RS86_01582</name>
</gene>
<feature type="transmembrane region" description="Helical" evidence="1">
    <location>
        <begin position="111"/>
        <end position="133"/>
    </location>
</feature>
<feature type="transmembrane region" description="Helical" evidence="1">
    <location>
        <begin position="47"/>
        <end position="72"/>
    </location>
</feature>
<keyword evidence="1" id="KW-1133">Transmembrane helix</keyword>
<protein>
    <submittedName>
        <fullName evidence="2">Enterobactin/ferric enterobactin esterase</fullName>
    </submittedName>
</protein>
<evidence type="ECO:0000313" key="2">
    <source>
        <dbReference type="EMBL" id="KJL33785.1"/>
    </source>
</evidence>
<dbReference type="Pfam" id="PF00756">
    <property type="entry name" value="Esterase"/>
    <property type="match status" value="1"/>
</dbReference>
<dbReference type="PATRIC" id="fig|582680.6.peg.1632"/>
<dbReference type="InterPro" id="IPR000801">
    <property type="entry name" value="Esterase-like"/>
</dbReference>
<evidence type="ECO:0000256" key="1">
    <source>
        <dbReference type="SAM" id="Phobius"/>
    </source>
</evidence>
<dbReference type="InterPro" id="IPR029058">
    <property type="entry name" value="AB_hydrolase_fold"/>
</dbReference>
<comment type="caution">
    <text evidence="2">The sequence shown here is derived from an EMBL/GenBank/DDBJ whole genome shotgun (WGS) entry which is preliminary data.</text>
</comment>
<dbReference type="EMBL" id="JYIX01000032">
    <property type="protein sequence ID" value="KJL33785.1"/>
    <property type="molecule type" value="Genomic_DNA"/>
</dbReference>
<dbReference type="RefSeq" id="WP_235281686.1">
    <property type="nucleotide sequence ID" value="NZ_JYIX01000032.1"/>
</dbReference>